<reference evidence="1 2" key="1">
    <citation type="submission" date="2019-03" db="EMBL/GenBank/DDBJ databases">
        <title>Genomic Encyclopedia of Type Strains, Phase IV (KMG-IV): sequencing the most valuable type-strain genomes for metagenomic binning, comparative biology and taxonomic classification.</title>
        <authorList>
            <person name="Goeker M."/>
        </authorList>
    </citation>
    <scope>NUCLEOTIDE SEQUENCE [LARGE SCALE GENOMIC DNA]</scope>
    <source>
        <strain evidence="1 2">DSM 28403</strain>
    </source>
</reference>
<protein>
    <submittedName>
        <fullName evidence="1">Putative hotdog family 3-hydroxylacyl-ACP dehydratase</fullName>
    </submittedName>
</protein>
<sequence>MPELRCPIESVAPLLPHRGRMILIDRVCDFGADFLLAEAHIGTDHILLRNGEFDTYAGIEIMAQGVAAWAGCQALTAGEEVRLGYLLGCRRLHIHQAKIALGTRLQVRVDLSIQDNNSGFGVFDCRLIDAENAKLLLEGALNVFSPK</sequence>
<dbReference type="InterPro" id="IPR029069">
    <property type="entry name" value="HotDog_dom_sf"/>
</dbReference>
<dbReference type="RefSeq" id="WP_133544706.1">
    <property type="nucleotide sequence ID" value="NZ_SNYQ01000004.1"/>
</dbReference>
<dbReference type="Proteomes" id="UP000295657">
    <property type="component" value="Unassembled WGS sequence"/>
</dbReference>
<dbReference type="Pfam" id="PF22817">
    <property type="entry name" value="ApeP-like"/>
    <property type="match status" value="1"/>
</dbReference>
<dbReference type="PIRSF" id="PIRSF020565">
    <property type="entry name" value="3Ho_Ac_ACP_DH_prd"/>
    <property type="match status" value="1"/>
</dbReference>
<organism evidence="1 2">
    <name type="scientific">Mesocricetibacter intestinalis</name>
    <dbReference type="NCBI Taxonomy" id="1521930"/>
    <lineage>
        <taxon>Bacteria</taxon>
        <taxon>Pseudomonadati</taxon>
        <taxon>Pseudomonadota</taxon>
        <taxon>Gammaproteobacteria</taxon>
        <taxon>Pasteurellales</taxon>
        <taxon>Pasteurellaceae</taxon>
        <taxon>Mesocricetibacter</taxon>
    </lineage>
</organism>
<dbReference type="AlphaFoldDB" id="A0A4V3D9L7"/>
<dbReference type="InterPro" id="IPR016776">
    <property type="entry name" value="ApeP-like_dehydratase"/>
</dbReference>
<name>A0A4V3D9L7_9PAST</name>
<evidence type="ECO:0000313" key="2">
    <source>
        <dbReference type="Proteomes" id="UP000295657"/>
    </source>
</evidence>
<dbReference type="Gene3D" id="3.10.129.10">
    <property type="entry name" value="Hotdog Thioesterase"/>
    <property type="match status" value="1"/>
</dbReference>
<comment type="caution">
    <text evidence="1">The sequence shown here is derived from an EMBL/GenBank/DDBJ whole genome shotgun (WGS) entry which is preliminary data.</text>
</comment>
<dbReference type="OrthoDB" id="9800188at2"/>
<proteinExistence type="predicted"/>
<dbReference type="EMBL" id="SNYQ01000004">
    <property type="protein sequence ID" value="TDQ57671.1"/>
    <property type="molecule type" value="Genomic_DNA"/>
</dbReference>
<gene>
    <name evidence="1" type="ORF">EDC45_1318</name>
</gene>
<dbReference type="SUPFAM" id="SSF54637">
    <property type="entry name" value="Thioesterase/thiol ester dehydrase-isomerase"/>
    <property type="match status" value="1"/>
</dbReference>
<accession>A0A4V3D9L7</accession>
<keyword evidence="2" id="KW-1185">Reference proteome</keyword>
<evidence type="ECO:0000313" key="1">
    <source>
        <dbReference type="EMBL" id="TDQ57671.1"/>
    </source>
</evidence>